<feature type="compositionally biased region" description="Basic and acidic residues" evidence="1">
    <location>
        <begin position="192"/>
        <end position="223"/>
    </location>
</feature>
<name>A0A853AVA6_9PSEU</name>
<keyword evidence="2" id="KW-0472">Membrane</keyword>
<gene>
    <name evidence="4" type="ORF">HNR68_005216</name>
</gene>
<protein>
    <recommendedName>
        <fullName evidence="3">DUF6542 domain-containing protein</fullName>
    </recommendedName>
</protein>
<feature type="compositionally biased region" description="Basic residues" evidence="1">
    <location>
        <begin position="251"/>
        <end position="260"/>
    </location>
</feature>
<feature type="domain" description="DUF6542" evidence="3">
    <location>
        <begin position="1"/>
        <end position="121"/>
    </location>
</feature>
<evidence type="ECO:0000256" key="1">
    <source>
        <dbReference type="SAM" id="MobiDB-lite"/>
    </source>
</evidence>
<feature type="region of interest" description="Disordered" evidence="1">
    <location>
        <begin position="125"/>
        <end position="260"/>
    </location>
</feature>
<proteinExistence type="predicted"/>
<feature type="compositionally biased region" description="Basic and acidic residues" evidence="1">
    <location>
        <begin position="148"/>
        <end position="185"/>
    </location>
</feature>
<keyword evidence="2" id="KW-0812">Transmembrane</keyword>
<dbReference type="InterPro" id="IPR046672">
    <property type="entry name" value="DUF6542"/>
</dbReference>
<feature type="transmembrane region" description="Helical" evidence="2">
    <location>
        <begin position="59"/>
        <end position="79"/>
    </location>
</feature>
<dbReference type="RefSeq" id="WP_179724337.1">
    <property type="nucleotide sequence ID" value="NZ_BAABFH010000001.1"/>
</dbReference>
<feature type="transmembrane region" description="Helical" evidence="2">
    <location>
        <begin position="30"/>
        <end position="47"/>
    </location>
</feature>
<keyword evidence="5" id="KW-1185">Reference proteome</keyword>
<dbReference type="AlphaFoldDB" id="A0A853AVA6"/>
<keyword evidence="2" id="KW-1133">Transmembrane helix</keyword>
<sequence>MPLWVAVLLAAVPTAIGTVLDILIWNQPDVLFKSCFFVGCVLAVLMAKRRNVFGPMVQPPLVLVVVMPLLVLITGSGAAAGAGATGKALSVARPLISSFPIMAGATVVALGIGLVRMFVTEKADHRPEVADSDAATKKRRRPTPSRGSGDRKRPDERGERREGRPARGERPTRERGDRGRPERGRAQAPGRARREEAPRRADAPRRGEAGRPRGAEGRPERAVPPRRGTGPRQVPGRPRQAEPPQGEPPRRPRRPRRDFG</sequence>
<comment type="caution">
    <text evidence="4">The sequence shown here is derived from an EMBL/GenBank/DDBJ whole genome shotgun (WGS) entry which is preliminary data.</text>
</comment>
<dbReference type="Proteomes" id="UP000587002">
    <property type="component" value="Unassembled WGS sequence"/>
</dbReference>
<accession>A0A853AVA6</accession>
<evidence type="ECO:0000259" key="3">
    <source>
        <dbReference type="Pfam" id="PF20177"/>
    </source>
</evidence>
<feature type="transmembrane region" description="Helical" evidence="2">
    <location>
        <begin position="99"/>
        <end position="119"/>
    </location>
</feature>
<organism evidence="4 5">
    <name type="scientific">Saccharopolyspora hordei</name>
    <dbReference type="NCBI Taxonomy" id="1838"/>
    <lineage>
        <taxon>Bacteria</taxon>
        <taxon>Bacillati</taxon>
        <taxon>Actinomycetota</taxon>
        <taxon>Actinomycetes</taxon>
        <taxon>Pseudonocardiales</taxon>
        <taxon>Pseudonocardiaceae</taxon>
        <taxon>Saccharopolyspora</taxon>
    </lineage>
</organism>
<evidence type="ECO:0000313" key="4">
    <source>
        <dbReference type="EMBL" id="NYI86586.1"/>
    </source>
</evidence>
<dbReference type="Pfam" id="PF20177">
    <property type="entry name" value="DUF6542"/>
    <property type="match status" value="1"/>
</dbReference>
<dbReference type="EMBL" id="JACCFJ010000001">
    <property type="protein sequence ID" value="NYI86586.1"/>
    <property type="molecule type" value="Genomic_DNA"/>
</dbReference>
<evidence type="ECO:0000256" key="2">
    <source>
        <dbReference type="SAM" id="Phobius"/>
    </source>
</evidence>
<reference evidence="4 5" key="1">
    <citation type="submission" date="2020-07" db="EMBL/GenBank/DDBJ databases">
        <title>Sequencing the genomes of 1000 actinobacteria strains.</title>
        <authorList>
            <person name="Klenk H.-P."/>
        </authorList>
    </citation>
    <scope>NUCLEOTIDE SEQUENCE [LARGE SCALE GENOMIC DNA]</scope>
    <source>
        <strain evidence="4 5">DSM 44065</strain>
    </source>
</reference>
<evidence type="ECO:0000313" key="5">
    <source>
        <dbReference type="Proteomes" id="UP000587002"/>
    </source>
</evidence>